<sequence length="75" mass="8472">MVEEIENSTETITPTQIQKPIIYDPSNIEGDIGINTIIGGGETYRYIESSNTLSKWNEGTENPSYRYWKTIEGQG</sequence>
<dbReference type="EMBL" id="CP018866">
    <property type="protein sequence ID" value="AST90087.1"/>
    <property type="molecule type" value="Genomic_DNA"/>
</dbReference>
<proteinExistence type="predicted"/>
<dbReference type="STRING" id="1314751.GCA_001591425_01338"/>
<dbReference type="AlphaFoldDB" id="A0A223KL47"/>
<organism evidence="1 2">
    <name type="scientific">Sutcliffiella cohnii</name>
    <dbReference type="NCBI Taxonomy" id="33932"/>
    <lineage>
        <taxon>Bacteria</taxon>
        <taxon>Bacillati</taxon>
        <taxon>Bacillota</taxon>
        <taxon>Bacilli</taxon>
        <taxon>Bacillales</taxon>
        <taxon>Bacillaceae</taxon>
        <taxon>Sutcliffiella</taxon>
    </lineage>
</organism>
<dbReference type="Proteomes" id="UP000215224">
    <property type="component" value="Chromosome"/>
</dbReference>
<keyword evidence="2" id="KW-1185">Reference proteome</keyword>
<evidence type="ECO:0000313" key="2">
    <source>
        <dbReference type="Proteomes" id="UP000215224"/>
    </source>
</evidence>
<evidence type="ECO:0000313" key="1">
    <source>
        <dbReference type="EMBL" id="AST90087.1"/>
    </source>
</evidence>
<reference evidence="1 2" key="1">
    <citation type="submission" date="2016-12" db="EMBL/GenBank/DDBJ databases">
        <title>The whole genome sequencing and assembly of Bacillus cohnii DSM 6307T strain.</title>
        <authorList>
            <person name="Lee Y.-J."/>
            <person name="Yi H."/>
            <person name="Bahn Y.-S."/>
            <person name="Kim J.F."/>
            <person name="Lee D.-W."/>
        </authorList>
    </citation>
    <scope>NUCLEOTIDE SEQUENCE [LARGE SCALE GENOMIC DNA]</scope>
    <source>
        <strain evidence="1 2">DSM 6307</strain>
    </source>
</reference>
<accession>A0A223KL47</accession>
<protein>
    <submittedName>
        <fullName evidence="1">Uncharacterized protein</fullName>
    </submittedName>
</protein>
<name>A0A223KL47_9BACI</name>
<dbReference type="KEGG" id="bcoh:BC6307_01710"/>
<gene>
    <name evidence="1" type="ORF">BC6307_01710</name>
</gene>